<comment type="subcellular location">
    <subcellularLocation>
        <location evidence="1">Cytoplasm</location>
    </subcellularLocation>
</comment>
<dbReference type="Gene3D" id="3.30.519.10">
    <property type="entry name" value="Guanine Nucleotide Dissociation Inhibitor, domain 2"/>
    <property type="match status" value="1"/>
</dbReference>
<sequence length="179" mass="19801">MYVLKAFVRFVGMFSIWFANRLSAIFGGTYMLNKPIEEIVMENGKVVGVKSEGESSQKTMTLTNTLFYIYVCMISFAHNVAATGKYIAIASTTVETNDPEKEIKPALDLLEPIEQKFVSISDLYEPTDLGIESQVGSVGWQFFVGSQVVENIALLSGVVPCYKMKNHQSIPAGLYECGE</sequence>
<dbReference type="Proteomes" id="UP001434883">
    <property type="component" value="Unassembled WGS sequence"/>
</dbReference>
<dbReference type="Pfam" id="PF00996">
    <property type="entry name" value="GDI"/>
    <property type="match status" value="2"/>
</dbReference>
<dbReference type="PANTHER" id="PTHR11787">
    <property type="entry name" value="RAB GDP-DISSOCIATION INHIBITOR"/>
    <property type="match status" value="1"/>
</dbReference>
<feature type="transmembrane region" description="Helical" evidence="3">
    <location>
        <begin position="6"/>
        <end position="32"/>
    </location>
</feature>
<evidence type="ECO:0000256" key="2">
    <source>
        <dbReference type="ARBA" id="ARBA00022490"/>
    </source>
</evidence>
<keyword evidence="3" id="KW-0812">Transmembrane</keyword>
<protein>
    <submittedName>
        <fullName evidence="4">Uncharacterized protein</fullName>
    </submittedName>
</protein>
<dbReference type="PANTHER" id="PTHR11787:SF1">
    <property type="entry name" value="RAB GDP DISSOCIATION INHIBITOR BETA"/>
    <property type="match status" value="1"/>
</dbReference>
<dbReference type="EMBL" id="JAHRIN010079929">
    <property type="protein sequence ID" value="MEQ2219569.1"/>
    <property type="molecule type" value="Genomic_DNA"/>
</dbReference>
<accession>A0ABV0SH23</accession>
<keyword evidence="2" id="KW-0963">Cytoplasm</keyword>
<evidence type="ECO:0000256" key="3">
    <source>
        <dbReference type="SAM" id="Phobius"/>
    </source>
</evidence>
<evidence type="ECO:0000313" key="4">
    <source>
        <dbReference type="EMBL" id="MEQ2219569.1"/>
    </source>
</evidence>
<evidence type="ECO:0000256" key="1">
    <source>
        <dbReference type="ARBA" id="ARBA00004496"/>
    </source>
</evidence>
<keyword evidence="5" id="KW-1185">Reference proteome</keyword>
<dbReference type="SUPFAM" id="SSF54373">
    <property type="entry name" value="FAD-linked reductases, C-terminal domain"/>
    <property type="match status" value="1"/>
</dbReference>
<reference evidence="4 5" key="1">
    <citation type="submission" date="2021-06" db="EMBL/GenBank/DDBJ databases">
        <authorList>
            <person name="Palmer J.M."/>
        </authorList>
    </citation>
    <scope>NUCLEOTIDE SEQUENCE [LARGE SCALE GENOMIC DNA]</scope>
    <source>
        <strain evidence="4 5">XC_2019</strain>
        <tissue evidence="4">Muscle</tissue>
    </source>
</reference>
<comment type="caution">
    <text evidence="4">The sequence shown here is derived from an EMBL/GenBank/DDBJ whole genome shotgun (WGS) entry which is preliminary data.</text>
</comment>
<name>A0ABV0SH23_9TELE</name>
<keyword evidence="3" id="KW-1133">Transmembrane helix</keyword>
<dbReference type="InterPro" id="IPR018203">
    <property type="entry name" value="GDP_dissociation_inhibitor"/>
</dbReference>
<keyword evidence="3" id="KW-0472">Membrane</keyword>
<evidence type="ECO:0000313" key="5">
    <source>
        <dbReference type="Proteomes" id="UP001434883"/>
    </source>
</evidence>
<organism evidence="4 5">
    <name type="scientific">Xenoophorus captivus</name>
    <dbReference type="NCBI Taxonomy" id="1517983"/>
    <lineage>
        <taxon>Eukaryota</taxon>
        <taxon>Metazoa</taxon>
        <taxon>Chordata</taxon>
        <taxon>Craniata</taxon>
        <taxon>Vertebrata</taxon>
        <taxon>Euteleostomi</taxon>
        <taxon>Actinopterygii</taxon>
        <taxon>Neopterygii</taxon>
        <taxon>Teleostei</taxon>
        <taxon>Neoteleostei</taxon>
        <taxon>Acanthomorphata</taxon>
        <taxon>Ovalentaria</taxon>
        <taxon>Atherinomorphae</taxon>
        <taxon>Cyprinodontiformes</taxon>
        <taxon>Goodeidae</taxon>
        <taxon>Xenoophorus</taxon>
    </lineage>
</organism>
<gene>
    <name evidence="4" type="ORF">XENOCAPTIV_020089</name>
</gene>
<proteinExistence type="predicted"/>